<evidence type="ECO:0008006" key="4">
    <source>
        <dbReference type="Google" id="ProtNLM"/>
    </source>
</evidence>
<dbReference type="Proteomes" id="UP000222106">
    <property type="component" value="Unassembled WGS sequence"/>
</dbReference>
<protein>
    <recommendedName>
        <fullName evidence="4">Phosphodiester glycosidase domain-containing protein</fullName>
    </recommendedName>
</protein>
<name>A0A2A9EM94_9MICO</name>
<sequence length="423" mass="44546">MTTSTDRRTTARPARRRHLLRWVVLVLALLMIVPGVSYARALTYPGSATVEVRTIEWLADHGGRGAVNAIENWVYSRHAPPRVIGPGGTPPLPSVTGAAPSAPLNRAPFGPLTPDGQFSPSVPLSPHAPLVPTGPSAVPPPPTSTPAGAPAPLPVLAGHPALPGEGAWQAGRTDRTGRPALFTTFIRPDAQHPGVVAGVARFVPGRTAVHLVAGTREPQGARVGAAAVPSSDVPDLVATFNSGWRTMDAPGGFYIDGAGAPTLTPGLASAVIDDHGRVTVGQWGRDVTMTPHVRAVRQNLRLIVDGGAPVPGLARNYQGSWGSPNNQFQYTWRSGLGNDAHGDLIYVAGNDLTLQTLAQALVEAGVQRGMELDIHSPHVSFTGWYGTGAAARPRMLLPDLPSSTSKYLVPDQRDFFYVTQVPR</sequence>
<comment type="caution">
    <text evidence="2">The sequence shown here is derived from an EMBL/GenBank/DDBJ whole genome shotgun (WGS) entry which is preliminary data.</text>
</comment>
<dbReference type="OrthoDB" id="141240at2"/>
<keyword evidence="3" id="KW-1185">Reference proteome</keyword>
<reference evidence="2 3" key="1">
    <citation type="submission" date="2017-10" db="EMBL/GenBank/DDBJ databases">
        <title>Sequencing the genomes of 1000 actinobacteria strains.</title>
        <authorList>
            <person name="Klenk H.-P."/>
        </authorList>
    </citation>
    <scope>NUCLEOTIDE SEQUENCE [LARGE SCALE GENOMIC DNA]</scope>
    <source>
        <strain evidence="2 3">DSM 21838</strain>
    </source>
</reference>
<organism evidence="2 3">
    <name type="scientific">Georgenia soli</name>
    <dbReference type="NCBI Taxonomy" id="638953"/>
    <lineage>
        <taxon>Bacteria</taxon>
        <taxon>Bacillati</taxon>
        <taxon>Actinomycetota</taxon>
        <taxon>Actinomycetes</taxon>
        <taxon>Micrococcales</taxon>
        <taxon>Bogoriellaceae</taxon>
        <taxon>Georgenia</taxon>
    </lineage>
</organism>
<feature type="compositionally biased region" description="Pro residues" evidence="1">
    <location>
        <begin position="137"/>
        <end position="153"/>
    </location>
</feature>
<evidence type="ECO:0000256" key="1">
    <source>
        <dbReference type="SAM" id="MobiDB-lite"/>
    </source>
</evidence>
<feature type="compositionally biased region" description="Low complexity" evidence="1">
    <location>
        <begin position="154"/>
        <end position="164"/>
    </location>
</feature>
<dbReference type="RefSeq" id="WP_143426966.1">
    <property type="nucleotide sequence ID" value="NZ_PDJI01000004.1"/>
</dbReference>
<evidence type="ECO:0000313" key="2">
    <source>
        <dbReference type="EMBL" id="PFG39350.1"/>
    </source>
</evidence>
<dbReference type="EMBL" id="PDJI01000004">
    <property type="protein sequence ID" value="PFG39350.1"/>
    <property type="molecule type" value="Genomic_DNA"/>
</dbReference>
<proteinExistence type="predicted"/>
<feature type="region of interest" description="Disordered" evidence="1">
    <location>
        <begin position="84"/>
        <end position="174"/>
    </location>
</feature>
<evidence type="ECO:0000313" key="3">
    <source>
        <dbReference type="Proteomes" id="UP000222106"/>
    </source>
</evidence>
<accession>A0A2A9EM94</accession>
<gene>
    <name evidence="2" type="ORF">ATJ97_1853</name>
</gene>
<dbReference type="AlphaFoldDB" id="A0A2A9EM94"/>